<reference evidence="1" key="1">
    <citation type="submission" date="2014-11" db="EMBL/GenBank/DDBJ databases">
        <authorList>
            <person name="Amaro Gonzalez C."/>
        </authorList>
    </citation>
    <scope>NUCLEOTIDE SEQUENCE</scope>
</reference>
<reference evidence="1" key="2">
    <citation type="journal article" date="2015" name="Fish Shellfish Immunol.">
        <title>Early steps in the European eel (Anguilla anguilla)-Vibrio vulnificus interaction in the gills: Role of the RtxA13 toxin.</title>
        <authorList>
            <person name="Callol A."/>
            <person name="Pajuelo D."/>
            <person name="Ebbesson L."/>
            <person name="Teles M."/>
            <person name="MacKenzie S."/>
            <person name="Amaro C."/>
        </authorList>
    </citation>
    <scope>NUCLEOTIDE SEQUENCE</scope>
</reference>
<organism evidence="1">
    <name type="scientific">Anguilla anguilla</name>
    <name type="common">European freshwater eel</name>
    <name type="synonym">Muraena anguilla</name>
    <dbReference type="NCBI Taxonomy" id="7936"/>
    <lineage>
        <taxon>Eukaryota</taxon>
        <taxon>Metazoa</taxon>
        <taxon>Chordata</taxon>
        <taxon>Craniata</taxon>
        <taxon>Vertebrata</taxon>
        <taxon>Euteleostomi</taxon>
        <taxon>Actinopterygii</taxon>
        <taxon>Neopterygii</taxon>
        <taxon>Teleostei</taxon>
        <taxon>Anguilliformes</taxon>
        <taxon>Anguillidae</taxon>
        <taxon>Anguilla</taxon>
    </lineage>
</organism>
<dbReference type="AlphaFoldDB" id="A0A0E9S7U1"/>
<accession>A0A0E9S7U1</accession>
<sequence length="29" mass="3111">MQSHTVLAFTGISQSLALSRNMSILSSET</sequence>
<evidence type="ECO:0000313" key="1">
    <source>
        <dbReference type="EMBL" id="JAH37504.1"/>
    </source>
</evidence>
<name>A0A0E9S7U1_ANGAN</name>
<proteinExistence type="predicted"/>
<protein>
    <submittedName>
        <fullName evidence="1">Uncharacterized protein</fullName>
    </submittedName>
</protein>
<dbReference type="EMBL" id="GBXM01071073">
    <property type="protein sequence ID" value="JAH37504.1"/>
    <property type="molecule type" value="Transcribed_RNA"/>
</dbReference>